<sequence length="99" mass="10945">MNKHYDNAIAALRETDRLGISTEATAMAAMQTQATLAVAAEQARTNRQLELSNMIAYAQLRRARRRPSLDVEELVDVRMASAFPELGEAILPDDDEDGI</sequence>
<dbReference type="Proteomes" id="UP001589536">
    <property type="component" value="Unassembled WGS sequence"/>
</dbReference>
<protein>
    <submittedName>
        <fullName evidence="1">Uncharacterized protein</fullName>
    </submittedName>
</protein>
<evidence type="ECO:0000313" key="1">
    <source>
        <dbReference type="EMBL" id="MFB9714168.1"/>
    </source>
</evidence>
<name>A0ABV5UPY7_9MICC</name>
<accession>A0ABV5UPY7</accession>
<proteinExistence type="predicted"/>
<dbReference type="RefSeq" id="WP_345043697.1">
    <property type="nucleotide sequence ID" value="NZ_BAABED010000001.1"/>
</dbReference>
<organism evidence="1 2">
    <name type="scientific">Arthrobacter methylotrophus</name>
    <dbReference type="NCBI Taxonomy" id="121291"/>
    <lineage>
        <taxon>Bacteria</taxon>
        <taxon>Bacillati</taxon>
        <taxon>Actinomycetota</taxon>
        <taxon>Actinomycetes</taxon>
        <taxon>Micrococcales</taxon>
        <taxon>Micrococcaceae</taxon>
        <taxon>Arthrobacter</taxon>
    </lineage>
</organism>
<gene>
    <name evidence="1" type="ORF">ACFFPI_08345</name>
</gene>
<comment type="caution">
    <text evidence="1">The sequence shown here is derived from an EMBL/GenBank/DDBJ whole genome shotgun (WGS) entry which is preliminary data.</text>
</comment>
<dbReference type="EMBL" id="JBHMBH010000019">
    <property type="protein sequence ID" value="MFB9714168.1"/>
    <property type="molecule type" value="Genomic_DNA"/>
</dbReference>
<keyword evidence="2" id="KW-1185">Reference proteome</keyword>
<evidence type="ECO:0000313" key="2">
    <source>
        <dbReference type="Proteomes" id="UP001589536"/>
    </source>
</evidence>
<reference evidence="1 2" key="1">
    <citation type="submission" date="2024-09" db="EMBL/GenBank/DDBJ databases">
        <authorList>
            <person name="Sun Q."/>
            <person name="Mori K."/>
        </authorList>
    </citation>
    <scope>NUCLEOTIDE SEQUENCE [LARGE SCALE GENOMIC DNA]</scope>
    <source>
        <strain evidence="1 2">JCM 13519</strain>
    </source>
</reference>